<dbReference type="STRING" id="70996.SE18_21495"/>
<evidence type="ECO:0000313" key="3">
    <source>
        <dbReference type="EMBL" id="KPL81256.1"/>
    </source>
</evidence>
<feature type="active site" description="Proton donor/acceptor" evidence="1">
    <location>
        <position position="84"/>
    </location>
</feature>
<dbReference type="PANTHER" id="PTHR48100:SF1">
    <property type="entry name" value="HISTIDINE PHOSPHATASE FAMILY PROTEIN-RELATED"/>
    <property type="match status" value="1"/>
</dbReference>
<dbReference type="InterPro" id="IPR013078">
    <property type="entry name" value="His_Pase_superF_clade-1"/>
</dbReference>
<protein>
    <recommendedName>
        <fullName evidence="5">Phosphoglycerate kinase</fullName>
    </recommendedName>
</protein>
<dbReference type="GO" id="GO:0016791">
    <property type="term" value="F:phosphatase activity"/>
    <property type="evidence" value="ECO:0007669"/>
    <property type="project" value="TreeGrafter"/>
</dbReference>
<feature type="binding site" evidence="2">
    <location>
        <begin position="84"/>
        <end position="87"/>
    </location>
    <ligand>
        <name>substrate</name>
    </ligand>
</feature>
<dbReference type="InterPro" id="IPR050275">
    <property type="entry name" value="PGM_Phosphatase"/>
</dbReference>
<feature type="binding site" evidence="2">
    <location>
        <position position="60"/>
    </location>
    <ligand>
        <name>substrate</name>
    </ligand>
</feature>
<dbReference type="PANTHER" id="PTHR48100">
    <property type="entry name" value="BROAD-SPECIFICITY PHOSPHATASE YOR283W-RELATED"/>
    <property type="match status" value="1"/>
</dbReference>
<dbReference type="OrthoDB" id="4120859at2"/>
<sequence>MRRIALVTHPEAQHHVEQKVGGWYNTGLTERGQQQAKAIAAVLAEQLPSASPIYSSDLQRTAETAALIANSLHSQVMLDQRLREMSYGAAEGRDQAWFDQQIVYPPQGAGRLDHRVYPSSENRRELATRVYAAMDTIINSTMQQLVIVTHGFAASFVIAAWVGMPIEALGLVAFQLNSGSISWLTQSAPFNNRTLASLNDTRHLAKL</sequence>
<evidence type="ECO:0000256" key="1">
    <source>
        <dbReference type="PIRSR" id="PIRSR613078-1"/>
    </source>
</evidence>
<dbReference type="Pfam" id="PF00300">
    <property type="entry name" value="His_Phos_1"/>
    <property type="match status" value="1"/>
</dbReference>
<dbReference type="GO" id="GO:0005737">
    <property type="term" value="C:cytoplasm"/>
    <property type="evidence" value="ECO:0007669"/>
    <property type="project" value="TreeGrafter"/>
</dbReference>
<dbReference type="CDD" id="cd07067">
    <property type="entry name" value="HP_PGM_like"/>
    <property type="match status" value="1"/>
</dbReference>
<evidence type="ECO:0000256" key="2">
    <source>
        <dbReference type="PIRSR" id="PIRSR613078-2"/>
    </source>
</evidence>
<dbReference type="SMART" id="SM00855">
    <property type="entry name" value="PGAM"/>
    <property type="match status" value="1"/>
</dbReference>
<dbReference type="Proteomes" id="UP000050277">
    <property type="component" value="Unassembled WGS sequence"/>
</dbReference>
<comment type="caution">
    <text evidence="3">The sequence shown here is derived from an EMBL/GenBank/DDBJ whole genome shotgun (WGS) entry which is preliminary data.</text>
</comment>
<organism evidence="3 4">
    <name type="scientific">Herpetosiphon geysericola</name>
    <dbReference type="NCBI Taxonomy" id="70996"/>
    <lineage>
        <taxon>Bacteria</taxon>
        <taxon>Bacillati</taxon>
        <taxon>Chloroflexota</taxon>
        <taxon>Chloroflexia</taxon>
        <taxon>Herpetosiphonales</taxon>
        <taxon>Herpetosiphonaceae</taxon>
        <taxon>Herpetosiphon</taxon>
    </lineage>
</organism>
<dbReference type="RefSeq" id="WP_054536522.1">
    <property type="nucleotide sequence ID" value="NZ_LGKP01000035.1"/>
</dbReference>
<dbReference type="Gene3D" id="3.40.50.1240">
    <property type="entry name" value="Phosphoglycerate mutase-like"/>
    <property type="match status" value="1"/>
</dbReference>
<evidence type="ECO:0000313" key="4">
    <source>
        <dbReference type="Proteomes" id="UP000050277"/>
    </source>
</evidence>
<dbReference type="EMBL" id="LGKP01000035">
    <property type="protein sequence ID" value="KPL81256.1"/>
    <property type="molecule type" value="Genomic_DNA"/>
</dbReference>
<dbReference type="SUPFAM" id="SSF53254">
    <property type="entry name" value="Phosphoglycerate mutase-like"/>
    <property type="match status" value="1"/>
</dbReference>
<name>A0A0P6XN28_9CHLR</name>
<proteinExistence type="predicted"/>
<gene>
    <name evidence="3" type="ORF">SE18_21495</name>
</gene>
<dbReference type="AlphaFoldDB" id="A0A0P6XN28"/>
<reference evidence="3 4" key="1">
    <citation type="submission" date="2015-07" db="EMBL/GenBank/DDBJ databases">
        <title>Whole genome sequence of Herpetosiphon geysericola DSM 7119.</title>
        <authorList>
            <person name="Hemp J."/>
            <person name="Ward L.M."/>
            <person name="Pace L.A."/>
            <person name="Fischer W.W."/>
        </authorList>
    </citation>
    <scope>NUCLEOTIDE SEQUENCE [LARGE SCALE GENOMIC DNA]</scope>
    <source>
        <strain evidence="3 4">DSM 7119</strain>
    </source>
</reference>
<feature type="active site" description="Tele-phosphohistidine intermediate" evidence="1">
    <location>
        <position position="9"/>
    </location>
</feature>
<accession>A0A0P6XN28</accession>
<dbReference type="InterPro" id="IPR029033">
    <property type="entry name" value="His_PPase_superfam"/>
</dbReference>
<keyword evidence="4" id="KW-1185">Reference proteome</keyword>
<evidence type="ECO:0008006" key="5">
    <source>
        <dbReference type="Google" id="ProtNLM"/>
    </source>
</evidence>